<feature type="chain" id="PRO_5037029591" evidence="1">
    <location>
        <begin position="22"/>
        <end position="748"/>
    </location>
</feature>
<reference evidence="2 3" key="1">
    <citation type="journal article" date="2021" name="Sci. Rep.">
        <title>The distribution of antibiotic resistance genes in chicken gut microbiota commensals.</title>
        <authorList>
            <person name="Juricova H."/>
            <person name="Matiasovicova J."/>
            <person name="Kubasova T."/>
            <person name="Cejkova D."/>
            <person name="Rychlik I."/>
        </authorList>
    </citation>
    <scope>NUCLEOTIDE SEQUENCE [LARGE SCALE GENOMIC DNA]</scope>
    <source>
        <strain evidence="2 3">An819</strain>
    </source>
</reference>
<comment type="caution">
    <text evidence="2">The sequence shown here is derived from an EMBL/GenBank/DDBJ whole genome shotgun (WGS) entry which is preliminary data.</text>
</comment>
<keyword evidence="1" id="KW-0732">Signal</keyword>
<organism evidence="2 3">
    <name type="scientific">Marseilla massiliensis</name>
    <dbReference type="NCBI Taxonomy" id="1841864"/>
    <lineage>
        <taxon>Bacteria</taxon>
        <taxon>Pseudomonadati</taxon>
        <taxon>Bacteroidota</taxon>
        <taxon>Bacteroidia</taxon>
        <taxon>Bacteroidales</taxon>
        <taxon>Prevotellaceae</taxon>
        <taxon>Marseilla</taxon>
    </lineage>
</organism>
<protein>
    <submittedName>
        <fullName evidence="2">Uncharacterized protein</fullName>
    </submittedName>
</protein>
<accession>A0A938WP58</accession>
<gene>
    <name evidence="2" type="ORF">H6B30_11625</name>
</gene>
<feature type="signal peptide" evidence="1">
    <location>
        <begin position="1"/>
        <end position="21"/>
    </location>
</feature>
<proteinExistence type="predicted"/>
<dbReference type="EMBL" id="JACJJL010000020">
    <property type="protein sequence ID" value="MBM6662391.1"/>
    <property type="molecule type" value="Genomic_DNA"/>
</dbReference>
<dbReference type="RefSeq" id="WP_205110770.1">
    <property type="nucleotide sequence ID" value="NZ_JACJJL010000020.1"/>
</dbReference>
<evidence type="ECO:0000313" key="2">
    <source>
        <dbReference type="EMBL" id="MBM6662391.1"/>
    </source>
</evidence>
<name>A0A938WP58_9BACT</name>
<dbReference type="AlphaFoldDB" id="A0A938WP58"/>
<evidence type="ECO:0000313" key="3">
    <source>
        <dbReference type="Proteomes" id="UP000764045"/>
    </source>
</evidence>
<keyword evidence="3" id="KW-1185">Reference proteome</keyword>
<dbReference type="Proteomes" id="UP000764045">
    <property type="component" value="Unassembled WGS sequence"/>
</dbReference>
<evidence type="ECO:0000256" key="1">
    <source>
        <dbReference type="SAM" id="SignalP"/>
    </source>
</evidence>
<sequence>MKKLTLLALAAMTMAPATSFAESWTKEVTNSSEFKDAFNLIGSGMEGDTYEIVCNWDAGTLVNVGKLKPTMTKGKLVIRSNETDFDNMPQLQLAFEWSADAPSAEEGKRMSVFFKNLNLVGTGSYLIDNRRDLFADTISLTRCDIHGQARSILRFDGDKSATGLTGADMAIACIEVKECKIHQTAQSSGDNWSVFRTFMPVKAFNITDNMFYDMPYTKGLWETRNRTETATTVTFANNFVLLGENKVMHPQGFTVLGAAGNIGTGSSLNIYNNLFVGPSEGYTLLKDENSFYTDTKITNIEDGYVITNNNVIDNETYRSLTDLSTYLLNECRSAAMPMGGDMTLADFADFTWTTGGTFQDASKNMYYILNSNPWKTAGYDYKNNGGTYYIGPSIAYVDEFPTPASVNVNIDGPSYITYSISPEKDVYYVGDEITVTVDPQTSHYIDNLNTFEGWEDGTKELTRTFTLDGDLNLTAKFTENSEVLSAFTLKDITSNGKPESYSADVYLNMDPAYQSTVYAIVNDTTEATGSKEAPFTYVNGFFESRPGKFGEDDAELQMPILSRRTWSGAKETQRNYALFVIPTKGIKDITFSCYVGTDNNAAKIQKLEFSTDSTTWTEVGRIEIENLVWGNLKATLPAEANDKDKVYVRVIGDIAGGPVVTPDESIGMWNPETGEVIWDVYITQDAFEYMGSILITGDTSSVSDGIEEVTADEQQFDENAPMYNVMGMKVAKGTKGLIIQNGKKFMVK</sequence>